<evidence type="ECO:0000313" key="2">
    <source>
        <dbReference type="EMBL" id="TVM13801.1"/>
    </source>
</evidence>
<gene>
    <name evidence="2" type="ORF">DPQ33_18140</name>
</gene>
<keyword evidence="3" id="KW-1185">Reference proteome</keyword>
<proteinExistence type="predicted"/>
<evidence type="ECO:0008006" key="4">
    <source>
        <dbReference type="Google" id="ProtNLM"/>
    </source>
</evidence>
<organism evidence="2 3">
    <name type="scientific">Oceanidesulfovibrio indonesiensis</name>
    <dbReference type="NCBI Taxonomy" id="54767"/>
    <lineage>
        <taxon>Bacteria</taxon>
        <taxon>Pseudomonadati</taxon>
        <taxon>Thermodesulfobacteriota</taxon>
        <taxon>Desulfovibrionia</taxon>
        <taxon>Desulfovibrionales</taxon>
        <taxon>Desulfovibrionaceae</taxon>
        <taxon>Oceanidesulfovibrio</taxon>
    </lineage>
</organism>
<dbReference type="EMBL" id="QMIE01000033">
    <property type="protein sequence ID" value="TVM13801.1"/>
    <property type="molecule type" value="Genomic_DNA"/>
</dbReference>
<dbReference type="AlphaFoldDB" id="A0A7M3M9V6"/>
<dbReference type="OrthoDB" id="784829at2"/>
<accession>A0A7M3M9V6</accession>
<dbReference type="Proteomes" id="UP000448292">
    <property type="component" value="Unassembled WGS sequence"/>
</dbReference>
<sequence length="559" mass="63442">MKEKTEKTIIDDLLEEHGITVKDECHTNVFTQNISNANSIENTIDIKSEFERQMNEFEKRNNAYKLKKSAKNKTAVDNKKKVKKPTEFAIELVNNLDLFVDQYKTPFATITYKKYQIDIPVEGEMFSDYLEHEISTACGDMPSDSVLTRSVKRAKSQAKIRGNVRAVHKRFFQDGDKVVIDLCQDNDLVVEVCDGDWDVVRKGGYKFHRTEEMEPMPTPCAGGDIHDILSFLKIPKLHDRILILVWLVCAFLSKIHRPILLFHGSPGSSKTTAATILQKFIDPLSHGGLYVASKDDDMSLILENYAVPFFDNLSNINQSCRDLLCQAVTDGARAKRKHYANKSLVVTKYMKPIIITAIELPYTAPDLLDRTLPIELVRLTSSERESMTDLMAELKQNYAVIFGAILTVLAKALIMVKDVKTKPNFRLLDWARYGLAVVEAIGPEKGFTEANFVAALHNVKNSLILMTHGNNPFPQHILKFLEENKDSRLQTYSKTANQVYQELQSWAQKNRINAKELPGSDSALSRELTKHTQFLEINGWNMVKKSTNKGTLLSFTKFV</sequence>
<evidence type="ECO:0000256" key="1">
    <source>
        <dbReference type="SAM" id="Coils"/>
    </source>
</evidence>
<keyword evidence="1" id="KW-0175">Coiled coil</keyword>
<dbReference type="SUPFAM" id="SSF52540">
    <property type="entry name" value="P-loop containing nucleoside triphosphate hydrolases"/>
    <property type="match status" value="1"/>
</dbReference>
<reference evidence="2 3" key="1">
    <citation type="submission" date="2018-06" db="EMBL/GenBank/DDBJ databases">
        <title>Complete genome of Desulfovibrio indonesiensis P37SLT.</title>
        <authorList>
            <person name="Crispim J.S."/>
            <person name="Vidigal P.M.P."/>
            <person name="Silva L.C.F."/>
            <person name="Laguardia C.N."/>
            <person name="Araujo L.C."/>
            <person name="Dias R.S."/>
            <person name="Sousa M.P."/>
            <person name="Paula S.O."/>
            <person name="Silva C."/>
        </authorList>
    </citation>
    <scope>NUCLEOTIDE SEQUENCE [LARGE SCALE GENOMIC DNA]</scope>
    <source>
        <strain evidence="2 3">P37SLT</strain>
    </source>
</reference>
<evidence type="ECO:0000313" key="3">
    <source>
        <dbReference type="Proteomes" id="UP000448292"/>
    </source>
</evidence>
<dbReference type="RefSeq" id="WP_144304630.1">
    <property type="nucleotide sequence ID" value="NZ_QMIE01000033.1"/>
</dbReference>
<comment type="caution">
    <text evidence="2">The sequence shown here is derived from an EMBL/GenBank/DDBJ whole genome shotgun (WGS) entry which is preliminary data.</text>
</comment>
<protein>
    <recommendedName>
        <fullName evidence="4">ATP-binding protein</fullName>
    </recommendedName>
</protein>
<feature type="coiled-coil region" evidence="1">
    <location>
        <begin position="40"/>
        <end position="67"/>
    </location>
</feature>
<dbReference type="InterPro" id="IPR027417">
    <property type="entry name" value="P-loop_NTPase"/>
</dbReference>
<name>A0A7M3M9V6_9BACT</name>